<sequence>MADTTVGRYPGTSYSQNTGRGEIARYQLQPEHRAATTWGDSQVPATARTQGVGR</sequence>
<keyword evidence="3" id="KW-1185">Reference proteome</keyword>
<gene>
    <name evidence="2" type="ORF">DPMN_037477</name>
</gene>
<dbReference type="EMBL" id="JAIWYP010000002">
    <property type="protein sequence ID" value="KAH3874235.1"/>
    <property type="molecule type" value="Genomic_DNA"/>
</dbReference>
<organism evidence="2 3">
    <name type="scientific">Dreissena polymorpha</name>
    <name type="common">Zebra mussel</name>
    <name type="synonym">Mytilus polymorpha</name>
    <dbReference type="NCBI Taxonomy" id="45954"/>
    <lineage>
        <taxon>Eukaryota</taxon>
        <taxon>Metazoa</taxon>
        <taxon>Spiralia</taxon>
        <taxon>Lophotrochozoa</taxon>
        <taxon>Mollusca</taxon>
        <taxon>Bivalvia</taxon>
        <taxon>Autobranchia</taxon>
        <taxon>Heteroconchia</taxon>
        <taxon>Euheterodonta</taxon>
        <taxon>Imparidentia</taxon>
        <taxon>Neoheterodontei</taxon>
        <taxon>Myida</taxon>
        <taxon>Dreissenoidea</taxon>
        <taxon>Dreissenidae</taxon>
        <taxon>Dreissena</taxon>
    </lineage>
</organism>
<dbReference type="AlphaFoldDB" id="A0A9D4MBF7"/>
<proteinExistence type="predicted"/>
<evidence type="ECO:0000256" key="1">
    <source>
        <dbReference type="SAM" id="MobiDB-lite"/>
    </source>
</evidence>
<accession>A0A9D4MBF7</accession>
<comment type="caution">
    <text evidence="2">The sequence shown here is derived from an EMBL/GenBank/DDBJ whole genome shotgun (WGS) entry which is preliminary data.</text>
</comment>
<reference evidence="2" key="1">
    <citation type="journal article" date="2019" name="bioRxiv">
        <title>The Genome of the Zebra Mussel, Dreissena polymorpha: A Resource for Invasive Species Research.</title>
        <authorList>
            <person name="McCartney M.A."/>
            <person name="Auch B."/>
            <person name="Kono T."/>
            <person name="Mallez S."/>
            <person name="Zhang Y."/>
            <person name="Obille A."/>
            <person name="Becker A."/>
            <person name="Abrahante J.E."/>
            <person name="Garbe J."/>
            <person name="Badalamenti J.P."/>
            <person name="Herman A."/>
            <person name="Mangelson H."/>
            <person name="Liachko I."/>
            <person name="Sullivan S."/>
            <person name="Sone E.D."/>
            <person name="Koren S."/>
            <person name="Silverstein K.A.T."/>
            <person name="Beckman K.B."/>
            <person name="Gohl D.M."/>
        </authorList>
    </citation>
    <scope>NUCLEOTIDE SEQUENCE</scope>
    <source>
        <strain evidence="2">Duluth1</strain>
        <tissue evidence="2">Whole animal</tissue>
    </source>
</reference>
<reference evidence="2" key="2">
    <citation type="submission" date="2020-11" db="EMBL/GenBank/DDBJ databases">
        <authorList>
            <person name="McCartney M.A."/>
            <person name="Auch B."/>
            <person name="Kono T."/>
            <person name="Mallez S."/>
            <person name="Becker A."/>
            <person name="Gohl D.M."/>
            <person name="Silverstein K.A.T."/>
            <person name="Koren S."/>
            <person name="Bechman K.B."/>
            <person name="Herman A."/>
            <person name="Abrahante J.E."/>
            <person name="Garbe J."/>
        </authorList>
    </citation>
    <scope>NUCLEOTIDE SEQUENCE</scope>
    <source>
        <strain evidence="2">Duluth1</strain>
        <tissue evidence="2">Whole animal</tissue>
    </source>
</reference>
<feature type="compositionally biased region" description="Polar residues" evidence="1">
    <location>
        <begin position="38"/>
        <end position="54"/>
    </location>
</feature>
<name>A0A9D4MBF7_DREPO</name>
<evidence type="ECO:0000313" key="2">
    <source>
        <dbReference type="EMBL" id="KAH3874235.1"/>
    </source>
</evidence>
<dbReference type="Proteomes" id="UP000828390">
    <property type="component" value="Unassembled WGS sequence"/>
</dbReference>
<evidence type="ECO:0000313" key="3">
    <source>
        <dbReference type="Proteomes" id="UP000828390"/>
    </source>
</evidence>
<feature type="region of interest" description="Disordered" evidence="1">
    <location>
        <begin position="1"/>
        <end position="54"/>
    </location>
</feature>
<protein>
    <submittedName>
        <fullName evidence="2">Uncharacterized protein</fullName>
    </submittedName>
</protein>